<evidence type="ECO:0000256" key="1">
    <source>
        <dbReference type="SAM" id="MobiDB-lite"/>
    </source>
</evidence>
<evidence type="ECO:0000313" key="2">
    <source>
        <dbReference type="EMBL" id="GAM41721.1"/>
    </source>
</evidence>
<reference evidence="3" key="1">
    <citation type="journal article" date="2015" name="Genome Announc.">
        <title>Draft genome sequence of Talaromyces cellulolyticus strain Y-94, a source of lignocellulosic biomass-degrading enzymes.</title>
        <authorList>
            <person name="Fujii T."/>
            <person name="Koike H."/>
            <person name="Sawayama S."/>
            <person name="Yano S."/>
            <person name="Inoue H."/>
        </authorList>
    </citation>
    <scope>NUCLEOTIDE SEQUENCE [LARGE SCALE GENOMIC DNA]</scope>
    <source>
        <strain evidence="3">Y-94</strain>
    </source>
</reference>
<proteinExistence type="predicted"/>
<dbReference type="EMBL" id="DF933838">
    <property type="protein sequence ID" value="GAM41721.1"/>
    <property type="molecule type" value="Genomic_DNA"/>
</dbReference>
<feature type="region of interest" description="Disordered" evidence="1">
    <location>
        <begin position="1"/>
        <end position="73"/>
    </location>
</feature>
<dbReference type="AlphaFoldDB" id="A0A6V8HIS5"/>
<gene>
    <name evidence="2" type="ORF">TCE0_042f15053</name>
</gene>
<sequence>MADKYKPSEHGGKREDGQPDKRTQQSEFAYGKVDPHQAGQQGGSTTGAGGSAPGEFAHGTVDAREARRAGGSK</sequence>
<feature type="compositionally biased region" description="Gly residues" evidence="1">
    <location>
        <begin position="40"/>
        <end position="52"/>
    </location>
</feature>
<feature type="compositionally biased region" description="Basic and acidic residues" evidence="1">
    <location>
        <begin position="61"/>
        <end position="73"/>
    </location>
</feature>
<dbReference type="Proteomes" id="UP000053095">
    <property type="component" value="Unassembled WGS sequence"/>
</dbReference>
<feature type="compositionally biased region" description="Basic and acidic residues" evidence="1">
    <location>
        <begin position="1"/>
        <end position="24"/>
    </location>
</feature>
<comment type="caution">
    <text evidence="2">The sequence shown here is derived from an EMBL/GenBank/DDBJ whole genome shotgun (WGS) entry which is preliminary data.</text>
</comment>
<accession>A0A6V8HIS5</accession>
<keyword evidence="3" id="KW-1185">Reference proteome</keyword>
<name>A0A6V8HIS5_TALPI</name>
<organism evidence="2 3">
    <name type="scientific">Talaromyces pinophilus</name>
    <name type="common">Penicillium pinophilum</name>
    <dbReference type="NCBI Taxonomy" id="128442"/>
    <lineage>
        <taxon>Eukaryota</taxon>
        <taxon>Fungi</taxon>
        <taxon>Dikarya</taxon>
        <taxon>Ascomycota</taxon>
        <taxon>Pezizomycotina</taxon>
        <taxon>Eurotiomycetes</taxon>
        <taxon>Eurotiomycetidae</taxon>
        <taxon>Eurotiales</taxon>
        <taxon>Trichocomaceae</taxon>
        <taxon>Talaromyces</taxon>
        <taxon>Talaromyces sect. Talaromyces</taxon>
    </lineage>
</organism>
<evidence type="ECO:0000313" key="3">
    <source>
        <dbReference type="Proteomes" id="UP000053095"/>
    </source>
</evidence>
<protein>
    <submittedName>
        <fullName evidence="2">Uncharacterized protein</fullName>
    </submittedName>
</protein>